<dbReference type="InterPro" id="IPR053238">
    <property type="entry name" value="RING-H2_zinc_finger"/>
</dbReference>
<dbReference type="InterPro" id="IPR013083">
    <property type="entry name" value="Znf_RING/FYVE/PHD"/>
</dbReference>
<dbReference type="EC" id="2.3.2.27" evidence="2"/>
<evidence type="ECO:0000256" key="7">
    <source>
        <dbReference type="ARBA" id="ARBA00024209"/>
    </source>
</evidence>
<evidence type="ECO:0000256" key="5">
    <source>
        <dbReference type="ARBA" id="ARBA00022786"/>
    </source>
</evidence>
<keyword evidence="9" id="KW-0472">Membrane</keyword>
<feature type="domain" description="RING-type" evidence="10">
    <location>
        <begin position="151"/>
        <end position="193"/>
    </location>
</feature>
<protein>
    <recommendedName>
        <fullName evidence="2">RING-type E3 ubiquitin transferase</fullName>
        <ecNumber evidence="2">2.3.2.27</ecNumber>
    </recommendedName>
</protein>
<evidence type="ECO:0000259" key="10">
    <source>
        <dbReference type="PROSITE" id="PS50089"/>
    </source>
</evidence>
<dbReference type="Proteomes" id="UP001642487">
    <property type="component" value="Chromosome 4"/>
</dbReference>
<keyword evidence="6" id="KW-0862">Zinc</keyword>
<sequence>MEVELKSKGAAHRSQFVDGLGQCLSRATTSITTHVPPTCLYPLHDDDPLSSFNLTVQAQPTSDVQYFKLSRPLTVAILLLLFIFFVILFFSLYIRHYLELNAASDAIIQAARRVDRFGACHGLDPAEIRAFPVVAHSAIKEMKMGKWWSECAVCLTEFQHYETLRLLPKCGHVFHPACIDAWLASCATCPICRGELAAGENCSSEFVAIDVVDRNGDDGRNGEVLDN</sequence>
<dbReference type="PROSITE" id="PS50089">
    <property type="entry name" value="ZF_RING_2"/>
    <property type="match status" value="1"/>
</dbReference>
<evidence type="ECO:0000256" key="2">
    <source>
        <dbReference type="ARBA" id="ARBA00012483"/>
    </source>
</evidence>
<accession>A0ABP0YJA1</accession>
<dbReference type="Gene3D" id="3.30.40.10">
    <property type="entry name" value="Zinc/RING finger domain, C3HC4 (zinc finger)"/>
    <property type="match status" value="1"/>
</dbReference>
<dbReference type="SMART" id="SM00184">
    <property type="entry name" value="RING"/>
    <property type="match status" value="1"/>
</dbReference>
<keyword evidence="5" id="KW-0833">Ubl conjugation pathway</keyword>
<dbReference type="SUPFAM" id="SSF57850">
    <property type="entry name" value="RING/U-box"/>
    <property type="match status" value="1"/>
</dbReference>
<evidence type="ECO:0000256" key="3">
    <source>
        <dbReference type="ARBA" id="ARBA00022723"/>
    </source>
</evidence>
<keyword evidence="3" id="KW-0479">Metal-binding</keyword>
<organism evidence="11 12">
    <name type="scientific">Citrullus colocynthis</name>
    <name type="common">colocynth</name>
    <dbReference type="NCBI Taxonomy" id="252529"/>
    <lineage>
        <taxon>Eukaryota</taxon>
        <taxon>Viridiplantae</taxon>
        <taxon>Streptophyta</taxon>
        <taxon>Embryophyta</taxon>
        <taxon>Tracheophyta</taxon>
        <taxon>Spermatophyta</taxon>
        <taxon>Magnoliopsida</taxon>
        <taxon>eudicotyledons</taxon>
        <taxon>Gunneridae</taxon>
        <taxon>Pentapetalae</taxon>
        <taxon>rosids</taxon>
        <taxon>fabids</taxon>
        <taxon>Cucurbitales</taxon>
        <taxon>Cucurbitaceae</taxon>
        <taxon>Benincaseae</taxon>
        <taxon>Citrullus</taxon>
    </lineage>
</organism>
<dbReference type="InterPro" id="IPR001841">
    <property type="entry name" value="Znf_RING"/>
</dbReference>
<evidence type="ECO:0000256" key="9">
    <source>
        <dbReference type="SAM" id="Phobius"/>
    </source>
</evidence>
<keyword evidence="4 8" id="KW-0863">Zinc-finger</keyword>
<gene>
    <name evidence="11" type="ORF">CITCOLO1_LOCUS12615</name>
</gene>
<keyword evidence="9" id="KW-1133">Transmembrane helix</keyword>
<comment type="catalytic activity">
    <reaction evidence="1">
        <text>S-ubiquitinyl-[E2 ubiquitin-conjugating enzyme]-L-cysteine + [acceptor protein]-L-lysine = [E2 ubiquitin-conjugating enzyme]-L-cysteine + N(6)-ubiquitinyl-[acceptor protein]-L-lysine.</text>
        <dbReference type="EC" id="2.3.2.27"/>
    </reaction>
</comment>
<feature type="transmembrane region" description="Helical" evidence="9">
    <location>
        <begin position="73"/>
        <end position="94"/>
    </location>
</feature>
<name>A0ABP0YJA1_9ROSI</name>
<dbReference type="PANTHER" id="PTHR14155:SF263">
    <property type="entry name" value="E3 UBIQUITIN-PROTEIN LIGASE ATL6"/>
    <property type="match status" value="1"/>
</dbReference>
<dbReference type="PANTHER" id="PTHR14155">
    <property type="entry name" value="RING FINGER DOMAIN-CONTAINING"/>
    <property type="match status" value="1"/>
</dbReference>
<evidence type="ECO:0000313" key="11">
    <source>
        <dbReference type="EMBL" id="CAK9320564.1"/>
    </source>
</evidence>
<comment type="similarity">
    <text evidence="7">Belongs to the RING-type zinc finger family. ATL subfamily.</text>
</comment>
<keyword evidence="12" id="KW-1185">Reference proteome</keyword>
<proteinExistence type="inferred from homology"/>
<keyword evidence="9" id="KW-0812">Transmembrane</keyword>
<evidence type="ECO:0000313" key="12">
    <source>
        <dbReference type="Proteomes" id="UP001642487"/>
    </source>
</evidence>
<evidence type="ECO:0000256" key="6">
    <source>
        <dbReference type="ARBA" id="ARBA00022833"/>
    </source>
</evidence>
<dbReference type="Pfam" id="PF13639">
    <property type="entry name" value="zf-RING_2"/>
    <property type="match status" value="1"/>
</dbReference>
<evidence type="ECO:0000256" key="4">
    <source>
        <dbReference type="ARBA" id="ARBA00022771"/>
    </source>
</evidence>
<dbReference type="CDD" id="cd16461">
    <property type="entry name" value="RING-H2_EL5-like"/>
    <property type="match status" value="1"/>
</dbReference>
<reference evidence="11 12" key="1">
    <citation type="submission" date="2024-03" db="EMBL/GenBank/DDBJ databases">
        <authorList>
            <person name="Gkanogiannis A."/>
            <person name="Becerra Lopez-Lavalle L."/>
        </authorList>
    </citation>
    <scope>NUCLEOTIDE SEQUENCE [LARGE SCALE GENOMIC DNA]</scope>
</reference>
<evidence type="ECO:0000256" key="1">
    <source>
        <dbReference type="ARBA" id="ARBA00000900"/>
    </source>
</evidence>
<dbReference type="EMBL" id="OZ021738">
    <property type="protein sequence ID" value="CAK9320564.1"/>
    <property type="molecule type" value="Genomic_DNA"/>
</dbReference>
<evidence type="ECO:0000256" key="8">
    <source>
        <dbReference type="PROSITE-ProRule" id="PRU00175"/>
    </source>
</evidence>